<proteinExistence type="predicted"/>
<protein>
    <submittedName>
        <fullName evidence="1">Uncharacterized protein</fullName>
    </submittedName>
</protein>
<evidence type="ECO:0000313" key="1">
    <source>
        <dbReference type="EMBL" id="KAK4174967.1"/>
    </source>
</evidence>
<sequence>MLPGNFLRRVVRCGLSGGIRGKRVVSLHGPVSVTHGHSHIDSHKSHGCHIGQQRRMIQSLLARHKCVTVGLGSLDSSSSSATASTTAELKKRVISAVAQSLRVSSTDDAAVVLVSRSLAPWLQDQAFMAELLEATTPDGGAGTMRELSVLSAAVDEVPQFQGALSSSEGLSVLRGSAVRVLPGLWEVGSNQAFSPSSFSQQPSFLEFRLPGLQPKAEPLQVTVPLANTIFTNGKPHALFASIWRHDSTATRKGLSMAASVEKTTQTILLPGHDQIPKKSTASTVYTALVPVTRPHKIVAGLGNILRQVEVGVKPEPASKELEAVIPTLLKKRLEHTGFDKPAYSGPVGVWALIMPKDAVNQFPIPDPLDVENYDPSDEWDLVYRTSHAMDGLIAAGCQLRKILSGGGGWGLKQGLLSLDPNTRYAREEHEDMESFIRSFKGEDATGGIVTPGSYVQFFTEVIPPTETTRPKLPWPSDYPTFAIGTPGGKPSSQVETFLNLFGAVSSEGIYISSAGNTAITTKLDAPQSYVLSHASEE</sequence>
<comment type="caution">
    <text evidence="1">The sequence shown here is derived from an EMBL/GenBank/DDBJ whole genome shotgun (WGS) entry which is preliminary data.</text>
</comment>
<dbReference type="EMBL" id="MU866255">
    <property type="protein sequence ID" value="KAK4174967.1"/>
    <property type="molecule type" value="Genomic_DNA"/>
</dbReference>
<accession>A0AAN7A790</accession>
<reference evidence="1" key="1">
    <citation type="journal article" date="2023" name="Mol. Phylogenet. Evol.">
        <title>Genome-scale phylogeny and comparative genomics of the fungal order Sordariales.</title>
        <authorList>
            <person name="Hensen N."/>
            <person name="Bonometti L."/>
            <person name="Westerberg I."/>
            <person name="Brannstrom I.O."/>
            <person name="Guillou S."/>
            <person name="Cros-Aarteil S."/>
            <person name="Calhoun S."/>
            <person name="Haridas S."/>
            <person name="Kuo A."/>
            <person name="Mondo S."/>
            <person name="Pangilinan J."/>
            <person name="Riley R."/>
            <person name="LaButti K."/>
            <person name="Andreopoulos B."/>
            <person name="Lipzen A."/>
            <person name="Chen C."/>
            <person name="Yan M."/>
            <person name="Daum C."/>
            <person name="Ng V."/>
            <person name="Clum A."/>
            <person name="Steindorff A."/>
            <person name="Ohm R.A."/>
            <person name="Martin F."/>
            <person name="Silar P."/>
            <person name="Natvig D.O."/>
            <person name="Lalanne C."/>
            <person name="Gautier V."/>
            <person name="Ament-Velasquez S.L."/>
            <person name="Kruys A."/>
            <person name="Hutchinson M.I."/>
            <person name="Powell A.J."/>
            <person name="Barry K."/>
            <person name="Miller A.N."/>
            <person name="Grigoriev I.V."/>
            <person name="Debuchy R."/>
            <person name="Gladieux P."/>
            <person name="Hiltunen Thoren M."/>
            <person name="Johannesson H."/>
        </authorList>
    </citation>
    <scope>NUCLEOTIDE SEQUENCE</scope>
    <source>
        <strain evidence="1">CBS 892.96</strain>
    </source>
</reference>
<organism evidence="1 2">
    <name type="scientific">Triangularia setosa</name>
    <dbReference type="NCBI Taxonomy" id="2587417"/>
    <lineage>
        <taxon>Eukaryota</taxon>
        <taxon>Fungi</taxon>
        <taxon>Dikarya</taxon>
        <taxon>Ascomycota</taxon>
        <taxon>Pezizomycotina</taxon>
        <taxon>Sordariomycetes</taxon>
        <taxon>Sordariomycetidae</taxon>
        <taxon>Sordariales</taxon>
        <taxon>Podosporaceae</taxon>
        <taxon>Triangularia</taxon>
    </lineage>
</organism>
<name>A0AAN7A790_9PEZI</name>
<gene>
    <name evidence="1" type="ORF">QBC36DRAFT_242141</name>
</gene>
<reference evidence="1" key="2">
    <citation type="submission" date="2023-05" db="EMBL/GenBank/DDBJ databases">
        <authorList>
            <consortium name="Lawrence Berkeley National Laboratory"/>
            <person name="Steindorff A."/>
            <person name="Hensen N."/>
            <person name="Bonometti L."/>
            <person name="Westerberg I."/>
            <person name="Brannstrom I.O."/>
            <person name="Guillou S."/>
            <person name="Cros-Aarteil S."/>
            <person name="Calhoun S."/>
            <person name="Haridas S."/>
            <person name="Kuo A."/>
            <person name="Mondo S."/>
            <person name="Pangilinan J."/>
            <person name="Riley R."/>
            <person name="Labutti K."/>
            <person name="Andreopoulos B."/>
            <person name="Lipzen A."/>
            <person name="Chen C."/>
            <person name="Yanf M."/>
            <person name="Daum C."/>
            <person name="Ng V."/>
            <person name="Clum A."/>
            <person name="Ohm R."/>
            <person name="Martin F."/>
            <person name="Silar P."/>
            <person name="Natvig D."/>
            <person name="Lalanne C."/>
            <person name="Gautier V."/>
            <person name="Ament-Velasquez S.L."/>
            <person name="Kruys A."/>
            <person name="Hutchinson M.I."/>
            <person name="Powell A.J."/>
            <person name="Barry K."/>
            <person name="Miller A.N."/>
            <person name="Grigoriev I.V."/>
            <person name="Debuchy R."/>
            <person name="Gladieux P."/>
            <person name="Thoren M.H."/>
            <person name="Johannesson H."/>
        </authorList>
    </citation>
    <scope>NUCLEOTIDE SEQUENCE</scope>
    <source>
        <strain evidence="1">CBS 892.96</strain>
    </source>
</reference>
<dbReference type="Proteomes" id="UP001302321">
    <property type="component" value="Unassembled WGS sequence"/>
</dbReference>
<keyword evidence="2" id="KW-1185">Reference proteome</keyword>
<evidence type="ECO:0000313" key="2">
    <source>
        <dbReference type="Proteomes" id="UP001302321"/>
    </source>
</evidence>
<dbReference type="AlphaFoldDB" id="A0AAN7A790"/>